<name>A0ABS2SYT9_9BACI</name>
<dbReference type="RefSeq" id="WP_035420224.1">
    <property type="nucleotide sequence ID" value="NZ_JAFBCV010000016.1"/>
</dbReference>
<protein>
    <submittedName>
        <fullName evidence="3">Tripartite ATP-independent transporter DctP family solute receptor</fullName>
    </submittedName>
</protein>
<dbReference type="PROSITE" id="PS51257">
    <property type="entry name" value="PROKAR_LIPOPROTEIN"/>
    <property type="match status" value="1"/>
</dbReference>
<gene>
    <name evidence="3" type="ORF">JOC54_003986</name>
</gene>
<reference evidence="3" key="1">
    <citation type="submission" date="2021-01" db="EMBL/GenBank/DDBJ databases">
        <title>Genomic Encyclopedia of Type Strains, Phase IV (KMG-IV): sequencing the most valuable type-strain genomes for metagenomic binning, comparative biology and taxonomic classification.</title>
        <authorList>
            <person name="Goeker M."/>
        </authorList>
    </citation>
    <scope>NUCLEOTIDE SEQUENCE</scope>
    <source>
        <strain evidence="3">DSM 21943</strain>
    </source>
</reference>
<proteinExistence type="predicted"/>
<dbReference type="InterPro" id="IPR018389">
    <property type="entry name" value="DctP_fam"/>
</dbReference>
<dbReference type="EMBL" id="JAFBCV010000016">
    <property type="protein sequence ID" value="MBM7840693.1"/>
    <property type="molecule type" value="Genomic_DNA"/>
</dbReference>
<feature type="signal peptide" evidence="2">
    <location>
        <begin position="1"/>
        <end position="19"/>
    </location>
</feature>
<dbReference type="NCBIfam" id="NF037995">
    <property type="entry name" value="TRAP_S1"/>
    <property type="match status" value="1"/>
</dbReference>
<dbReference type="InterPro" id="IPR004682">
    <property type="entry name" value="TRAP_DctP"/>
</dbReference>
<sequence length="339" mass="37443">MKRFLLIGTCLLMLAGCSAEESSVGQVDIPETDATIIRVSFNQPESNPQFIALEEMGKRFNERTDGAYEIVIYPSELLGAQRESIEMVQVGAIDMAVIVGSLMENFVDEFAVFNLPYVFYSKEHQMDVLQNQDIVADLYSSVEDGGMKVLGAFHGGVRNVYNTSGPIETPADLNGMKIRIIDSDTNIQMMQRMGGAGTPMGQGEVYTAIQSGVLDGGENNELIYSNLSHAEIAPYYSYTRHLMVPDYIIGSTNLINSMSDEHQAIFMEEIQLAIDHQVDLFDSEVEQAIDTAVAAGARFNEVDIDAFQEAVSPVIENMLKTPESQKLYEDVQSAALPYR</sequence>
<evidence type="ECO:0000313" key="4">
    <source>
        <dbReference type="Proteomes" id="UP001179280"/>
    </source>
</evidence>
<dbReference type="PIRSF" id="PIRSF006470">
    <property type="entry name" value="DctB"/>
    <property type="match status" value="1"/>
</dbReference>
<accession>A0ABS2SYT9</accession>
<dbReference type="Pfam" id="PF03480">
    <property type="entry name" value="DctP"/>
    <property type="match status" value="1"/>
</dbReference>
<comment type="caution">
    <text evidence="3">The sequence shown here is derived from an EMBL/GenBank/DDBJ whole genome shotgun (WGS) entry which is preliminary data.</text>
</comment>
<dbReference type="Gene3D" id="3.40.190.170">
    <property type="entry name" value="Bacterial extracellular solute-binding protein, family 7"/>
    <property type="match status" value="1"/>
</dbReference>
<evidence type="ECO:0000256" key="2">
    <source>
        <dbReference type="SAM" id="SignalP"/>
    </source>
</evidence>
<evidence type="ECO:0000256" key="1">
    <source>
        <dbReference type="ARBA" id="ARBA00022729"/>
    </source>
</evidence>
<dbReference type="Proteomes" id="UP001179280">
    <property type="component" value="Unassembled WGS sequence"/>
</dbReference>
<organism evidence="3 4">
    <name type="scientific">Shouchella xiaoxiensis</name>
    <dbReference type="NCBI Taxonomy" id="766895"/>
    <lineage>
        <taxon>Bacteria</taxon>
        <taxon>Bacillati</taxon>
        <taxon>Bacillota</taxon>
        <taxon>Bacilli</taxon>
        <taxon>Bacillales</taxon>
        <taxon>Bacillaceae</taxon>
        <taxon>Shouchella</taxon>
    </lineage>
</organism>
<keyword evidence="1 2" id="KW-0732">Signal</keyword>
<dbReference type="PANTHER" id="PTHR33376:SF2">
    <property type="entry name" value="DICARBOXYLATE-BINDING PERIPLASMIC PROTEIN"/>
    <property type="match status" value="1"/>
</dbReference>
<feature type="chain" id="PRO_5045598844" evidence="2">
    <location>
        <begin position="20"/>
        <end position="339"/>
    </location>
</feature>
<dbReference type="PANTHER" id="PTHR33376">
    <property type="match status" value="1"/>
</dbReference>
<evidence type="ECO:0000313" key="3">
    <source>
        <dbReference type="EMBL" id="MBM7840693.1"/>
    </source>
</evidence>
<dbReference type="CDD" id="cd13671">
    <property type="entry name" value="PBP2_TRAP_SBP_like_3"/>
    <property type="match status" value="1"/>
</dbReference>
<dbReference type="NCBIfam" id="TIGR00787">
    <property type="entry name" value="dctP"/>
    <property type="match status" value="1"/>
</dbReference>
<dbReference type="InterPro" id="IPR038404">
    <property type="entry name" value="TRAP_DctP_sf"/>
</dbReference>
<keyword evidence="3" id="KW-0675">Receptor</keyword>
<keyword evidence="4" id="KW-1185">Reference proteome</keyword>